<dbReference type="Pfam" id="PF14691">
    <property type="entry name" value="Fer4_20"/>
    <property type="match status" value="1"/>
</dbReference>
<dbReference type="InterPro" id="IPR051460">
    <property type="entry name" value="HdrC_iron-sulfur_subunit"/>
</dbReference>
<evidence type="ECO:0000259" key="6">
    <source>
        <dbReference type="PROSITE" id="PS51379"/>
    </source>
</evidence>
<dbReference type="GO" id="GO:0005886">
    <property type="term" value="C:plasma membrane"/>
    <property type="evidence" value="ECO:0007669"/>
    <property type="project" value="TreeGrafter"/>
</dbReference>
<dbReference type="InterPro" id="IPR017900">
    <property type="entry name" value="4Fe4S_Fe_S_CS"/>
</dbReference>
<dbReference type="InterPro" id="IPR004017">
    <property type="entry name" value="Cys_rich_dom"/>
</dbReference>
<keyword evidence="5" id="KW-0411">Iron-sulfur</keyword>
<evidence type="ECO:0000256" key="2">
    <source>
        <dbReference type="ARBA" id="ARBA00022723"/>
    </source>
</evidence>
<dbReference type="PROSITE" id="PS51379">
    <property type="entry name" value="4FE4S_FER_2"/>
    <property type="match status" value="1"/>
</dbReference>
<dbReference type="InterPro" id="IPR009051">
    <property type="entry name" value="Helical_ferredxn"/>
</dbReference>
<dbReference type="PANTHER" id="PTHR43255">
    <property type="entry name" value="IRON-SULFUR-BINDING OXIDOREDUCTASE FADF-RELATED-RELATED"/>
    <property type="match status" value="1"/>
</dbReference>
<evidence type="ECO:0000313" key="8">
    <source>
        <dbReference type="Proteomes" id="UP000199337"/>
    </source>
</evidence>
<evidence type="ECO:0000256" key="1">
    <source>
        <dbReference type="ARBA" id="ARBA00022485"/>
    </source>
</evidence>
<protein>
    <submittedName>
        <fullName evidence="7">Cysteine-rich domain-containing protein</fullName>
    </submittedName>
</protein>
<dbReference type="InterPro" id="IPR036188">
    <property type="entry name" value="FAD/NAD-bd_sf"/>
</dbReference>
<evidence type="ECO:0000256" key="4">
    <source>
        <dbReference type="ARBA" id="ARBA00023004"/>
    </source>
</evidence>
<keyword evidence="1" id="KW-0004">4Fe-4S</keyword>
<dbReference type="PROSITE" id="PS00198">
    <property type="entry name" value="4FE4S_FER_1"/>
    <property type="match status" value="1"/>
</dbReference>
<dbReference type="NCBIfam" id="NF045663">
    <property type="entry name" value="diclust_near_Sec"/>
    <property type="match status" value="1"/>
</dbReference>
<keyword evidence="4" id="KW-0408">Iron</keyword>
<dbReference type="GO" id="GO:0051539">
    <property type="term" value="F:4 iron, 4 sulfur cluster binding"/>
    <property type="evidence" value="ECO:0007669"/>
    <property type="project" value="UniProtKB-KW"/>
</dbReference>
<dbReference type="OrthoDB" id="9773828at2"/>
<keyword evidence="3" id="KW-0560">Oxidoreductase</keyword>
<dbReference type="PANTHER" id="PTHR43255:SF1">
    <property type="entry name" value="IRON-SULFUR-BINDING OXIDOREDUCTASE FADF-RELATED"/>
    <property type="match status" value="1"/>
</dbReference>
<dbReference type="STRING" id="341036.SAMN05660649_00987"/>
<keyword evidence="2" id="KW-0479">Metal-binding</keyword>
<dbReference type="Pfam" id="PF02754">
    <property type="entry name" value="CCG"/>
    <property type="match status" value="2"/>
</dbReference>
<sequence length="745" mass="84032">MEKERKIITTCLKDEPAFCTTVCPFYLDVRDFMGKMQRGGFNAAFRLYHNAVGFPGIVSQLCNEPCKNVCLRREKGGAVSMRLLEKASMDYANRINPNCYNMPLKNKKIAIIGAGISGLACALRLSAKKYQVTVFEKTDRLGGHLWNILPSEVFLSDIHRQFMYEEYKLCLNTEITNLDKLEFDAIYVATGAGGTDFNLKRDESGAFASIKPGVFLGGSLMGRNSTQAIADGLHVVNAIERYIKTEGMNAPEENHSTRLHLHSDRLAYLQPVLPSNGNSYTREEALQEANRCVKCTCDECIKQCDLMRIYRKYPKIIADQVEATINPGTLAGNGTIATRFISTCNHCGLCKEVCPQGIDVGDFLLQSHRAMRQKGAMPWAFHDFWLRDMEYANGEAAGLCRLPEVCKKSRYVFFPGCQLGASDTRYVTESYRFLRAHYPDTALILGCCGAPADWAGDEPLHGKVMTKRREEWISLGKPTAVFACPACKQMFQKYLPEIESVFLYDLILKWGSTPSKDAAGEIVSVFDPCSSRDEPKLQQAVRELLKQAGFSLQPLAYEGKYARCCSWGGQVSVAGPSFAREVVKARIAENQNPYIAYCVNCRDIFSAAGKHCYHILDVLFNLNGLRRTPPTFTERRNNRSILKRKLLEEFWNEKDVKEPMAHKIKLYISPELKQKLHDEMILETEVQTVVEYCESSGKKIVNMDNSSFTGHLVIGYMTYWVEYREAEGGFLLLNAYSHRMTIEEA</sequence>
<reference evidence="8" key="1">
    <citation type="submission" date="2016-10" db="EMBL/GenBank/DDBJ databases">
        <authorList>
            <person name="Varghese N."/>
            <person name="Submissions S."/>
        </authorList>
    </citation>
    <scope>NUCLEOTIDE SEQUENCE [LARGE SCALE GENOMIC DNA]</scope>
    <source>
        <strain evidence="8">DSM 17038</strain>
    </source>
</reference>
<dbReference type="Pfam" id="PF13534">
    <property type="entry name" value="Fer4_17"/>
    <property type="match status" value="1"/>
</dbReference>
<evidence type="ECO:0000256" key="3">
    <source>
        <dbReference type="ARBA" id="ARBA00023002"/>
    </source>
</evidence>
<accession>A0A1I2PZK8</accession>
<dbReference type="EMBL" id="FOOX01000003">
    <property type="protein sequence ID" value="SFG21458.1"/>
    <property type="molecule type" value="Genomic_DNA"/>
</dbReference>
<evidence type="ECO:0000256" key="5">
    <source>
        <dbReference type="ARBA" id="ARBA00023014"/>
    </source>
</evidence>
<dbReference type="Gene3D" id="3.40.50.720">
    <property type="entry name" value="NAD(P)-binding Rossmann-like Domain"/>
    <property type="match status" value="1"/>
</dbReference>
<organism evidence="7 8">
    <name type="scientific">Desulfotruncus arcticus DSM 17038</name>
    <dbReference type="NCBI Taxonomy" id="1121424"/>
    <lineage>
        <taxon>Bacteria</taxon>
        <taxon>Bacillati</taxon>
        <taxon>Bacillota</taxon>
        <taxon>Clostridia</taxon>
        <taxon>Eubacteriales</taxon>
        <taxon>Desulfallaceae</taxon>
        <taxon>Desulfotruncus</taxon>
    </lineage>
</organism>
<dbReference type="InterPro" id="IPR017896">
    <property type="entry name" value="4Fe4S_Fe-S-bd"/>
</dbReference>
<dbReference type="Proteomes" id="UP000199337">
    <property type="component" value="Unassembled WGS sequence"/>
</dbReference>
<gene>
    <name evidence="7" type="ORF">SAMN05660649_00987</name>
</gene>
<dbReference type="InterPro" id="IPR028261">
    <property type="entry name" value="DPD_II"/>
</dbReference>
<proteinExistence type="predicted"/>
<dbReference type="RefSeq" id="WP_092469311.1">
    <property type="nucleotide sequence ID" value="NZ_FOOX01000003.1"/>
</dbReference>
<keyword evidence="8" id="KW-1185">Reference proteome</keyword>
<dbReference type="SUPFAM" id="SSF46548">
    <property type="entry name" value="alpha-helical ferredoxin"/>
    <property type="match status" value="2"/>
</dbReference>
<dbReference type="GO" id="GO:0016491">
    <property type="term" value="F:oxidoreductase activity"/>
    <property type="evidence" value="ECO:0007669"/>
    <property type="project" value="UniProtKB-KW"/>
</dbReference>
<feature type="domain" description="4Fe-4S ferredoxin-type" evidence="6">
    <location>
        <begin position="334"/>
        <end position="363"/>
    </location>
</feature>
<dbReference type="Gene3D" id="1.10.1060.10">
    <property type="entry name" value="Alpha-helical ferredoxin"/>
    <property type="match status" value="2"/>
</dbReference>
<evidence type="ECO:0000313" key="7">
    <source>
        <dbReference type="EMBL" id="SFG21458.1"/>
    </source>
</evidence>
<dbReference type="AlphaFoldDB" id="A0A1I2PZK8"/>
<dbReference type="GO" id="GO:0046872">
    <property type="term" value="F:metal ion binding"/>
    <property type="evidence" value="ECO:0007669"/>
    <property type="project" value="UniProtKB-KW"/>
</dbReference>
<dbReference type="Pfam" id="PF13450">
    <property type="entry name" value="NAD_binding_8"/>
    <property type="match status" value="1"/>
</dbReference>
<dbReference type="SUPFAM" id="SSF51905">
    <property type="entry name" value="FAD/NAD(P)-binding domain"/>
    <property type="match status" value="1"/>
</dbReference>
<dbReference type="PRINTS" id="PR00419">
    <property type="entry name" value="ADXRDTASE"/>
</dbReference>
<name>A0A1I2PZK8_9FIRM</name>